<dbReference type="STRING" id="797303.Natpe_2079"/>
<name>L0JM49_NATP1</name>
<reference evidence="3" key="2">
    <citation type="submission" date="2012-02" db="EMBL/GenBank/DDBJ databases">
        <title>Complete sequence of chromosome of Natrinema pellirubrum DSM 15624.</title>
        <authorList>
            <person name="Lucas S."/>
            <person name="Han J."/>
            <person name="Lapidus A."/>
            <person name="Cheng J.-F."/>
            <person name="Goodwin L."/>
            <person name="Pitluck S."/>
            <person name="Peters L."/>
            <person name="Teshima H."/>
            <person name="Detter J.C."/>
            <person name="Han C."/>
            <person name="Tapia R."/>
            <person name="Land M."/>
            <person name="Hauser L."/>
            <person name="Kyrpides N."/>
            <person name="Ivanova N."/>
            <person name="Pagani I."/>
            <person name="Sproer C."/>
            <person name="Anderson I."/>
            <person name="Woyke T."/>
        </authorList>
    </citation>
    <scope>NUCLEOTIDE SEQUENCE [LARGE SCALE GENOMIC DNA]</scope>
    <source>
        <strain evidence="3">DSM 15624 / JCM 10476 / NCIMB 786</strain>
    </source>
</reference>
<evidence type="ECO:0000313" key="2">
    <source>
        <dbReference type="EMBL" id="ELY77747.1"/>
    </source>
</evidence>
<dbReference type="KEGG" id="npe:Natpe_2079"/>
<dbReference type="AlphaFoldDB" id="L0JM49"/>
<organism evidence="1 3">
    <name type="scientific">Natrinema pellirubrum (strain DSM 15624 / CIP 106293 / JCM 10476 / NCIMB 786 / 157)</name>
    <dbReference type="NCBI Taxonomy" id="797303"/>
    <lineage>
        <taxon>Archaea</taxon>
        <taxon>Methanobacteriati</taxon>
        <taxon>Methanobacteriota</taxon>
        <taxon>Stenosarchaea group</taxon>
        <taxon>Halobacteria</taxon>
        <taxon>Halobacteriales</taxon>
        <taxon>Natrialbaceae</taxon>
        <taxon>Natrinema</taxon>
    </lineage>
</organism>
<proteinExistence type="predicted"/>
<protein>
    <recommendedName>
        <fullName evidence="5">Small CPxCG-related zinc finger protein</fullName>
    </recommendedName>
</protein>
<dbReference type="eggNOG" id="arCOG03786">
    <property type="taxonomic scope" value="Archaea"/>
</dbReference>
<dbReference type="RefSeq" id="WP_006180650.1">
    <property type="nucleotide sequence ID" value="NC_019962.1"/>
</dbReference>
<dbReference type="Proteomes" id="UP000010843">
    <property type="component" value="Chromosome"/>
</dbReference>
<sequence>MAVTQRSLEIDYQCPDCSGPLAARYESLVCDDCGYTPRHGAD</sequence>
<accession>L0JM49</accession>
<evidence type="ECO:0008006" key="5">
    <source>
        <dbReference type="Google" id="ProtNLM"/>
    </source>
</evidence>
<dbReference type="Proteomes" id="UP000011593">
    <property type="component" value="Unassembled WGS sequence"/>
</dbReference>
<evidence type="ECO:0000313" key="3">
    <source>
        <dbReference type="Proteomes" id="UP000010843"/>
    </source>
</evidence>
<dbReference type="HOGENOM" id="CLU_3245460_0_0_2"/>
<evidence type="ECO:0000313" key="1">
    <source>
        <dbReference type="EMBL" id="AGB31908.1"/>
    </source>
</evidence>
<reference evidence="2 4" key="3">
    <citation type="journal article" date="2014" name="PLoS Genet.">
        <title>Phylogenetically driven sequencing of extremely halophilic archaea reveals strategies for static and dynamic osmo-response.</title>
        <authorList>
            <person name="Becker E.A."/>
            <person name="Seitzer P.M."/>
            <person name="Tritt A."/>
            <person name="Larsen D."/>
            <person name="Krusor M."/>
            <person name="Yao A.I."/>
            <person name="Wu D."/>
            <person name="Madern D."/>
            <person name="Eisen J.A."/>
            <person name="Darling A.E."/>
            <person name="Facciotti M.T."/>
        </authorList>
    </citation>
    <scope>NUCLEOTIDE SEQUENCE [LARGE SCALE GENOMIC DNA]</scope>
    <source>
        <strain evidence="2 4">DSM 15624</strain>
    </source>
</reference>
<evidence type="ECO:0000313" key="4">
    <source>
        <dbReference type="Proteomes" id="UP000011593"/>
    </source>
</evidence>
<dbReference type="GeneID" id="80368101"/>
<dbReference type="PATRIC" id="fig|797303.5.peg.1321"/>
<dbReference type="EMBL" id="AOIE01000036">
    <property type="protein sequence ID" value="ELY77747.1"/>
    <property type="molecule type" value="Genomic_DNA"/>
</dbReference>
<dbReference type="EMBL" id="CP003372">
    <property type="protein sequence ID" value="AGB31908.1"/>
    <property type="molecule type" value="Genomic_DNA"/>
</dbReference>
<gene>
    <name evidence="1" type="ordered locus">Natpe_2079</name>
    <name evidence="2" type="ORF">C488_06495</name>
</gene>
<keyword evidence="4" id="KW-1185">Reference proteome</keyword>
<reference evidence="1" key="1">
    <citation type="submission" date="2012-02" db="EMBL/GenBank/DDBJ databases">
        <title>Complete sequence of chromosome of Natrinema pellirubrum DSM 15624.</title>
        <authorList>
            <consortium name="US DOE Joint Genome Institute"/>
            <person name="Lucas S."/>
            <person name="Han J."/>
            <person name="Lapidus A."/>
            <person name="Cheng J.-F."/>
            <person name="Goodwin L."/>
            <person name="Pitluck S."/>
            <person name="Peters L."/>
            <person name="Teshima H."/>
            <person name="Detter J.C."/>
            <person name="Han C."/>
            <person name="Tapia R."/>
            <person name="Land M."/>
            <person name="Hauser L."/>
            <person name="Kyrpides N."/>
            <person name="Ivanova N."/>
            <person name="Pagani I."/>
            <person name="Sproer C."/>
            <person name="Anderson I."/>
            <person name="Woyke T."/>
        </authorList>
    </citation>
    <scope>NUCLEOTIDE SEQUENCE</scope>
    <source>
        <strain evidence="1">DSM 15624</strain>
    </source>
</reference>